<gene>
    <name evidence="2" type="ordered locus">Bresu_0094</name>
</gene>
<dbReference type="Proteomes" id="UP000002696">
    <property type="component" value="Chromosome"/>
</dbReference>
<dbReference type="RefSeq" id="WP_013267513.1">
    <property type="nucleotide sequence ID" value="NC_014375.1"/>
</dbReference>
<reference evidence="3" key="1">
    <citation type="journal article" date="2011" name="J. Bacteriol.">
        <title>Genome sequences of eight morphologically diverse alphaproteobacteria.</title>
        <authorList>
            <consortium name="US DOE Joint Genome Institute"/>
            <person name="Brown P.J."/>
            <person name="Kysela D.T."/>
            <person name="Buechlein A."/>
            <person name="Hemmerich C."/>
            <person name="Brun Y.V."/>
        </authorList>
    </citation>
    <scope>NUCLEOTIDE SEQUENCE [LARGE SCALE GENOMIC DNA]</scope>
    <source>
        <strain evidence="3">ATCC 15264 / DSM 4735 / LMG 14903 / NBRC 16000 / CB 81</strain>
    </source>
</reference>
<dbReference type="AlphaFoldDB" id="D9QIA6"/>
<evidence type="ECO:0000313" key="3">
    <source>
        <dbReference type="Proteomes" id="UP000002696"/>
    </source>
</evidence>
<accession>D9QIA6</accession>
<feature type="signal peptide" evidence="1">
    <location>
        <begin position="1"/>
        <end position="20"/>
    </location>
</feature>
<dbReference type="OrthoDB" id="7206639at2"/>
<evidence type="ECO:0000256" key="1">
    <source>
        <dbReference type="SAM" id="SignalP"/>
    </source>
</evidence>
<keyword evidence="3" id="KW-1185">Reference proteome</keyword>
<dbReference type="STRING" id="633149.Bresu_0094"/>
<dbReference type="EMBL" id="CP002102">
    <property type="protein sequence ID" value="ADK99408.1"/>
    <property type="molecule type" value="Genomic_DNA"/>
</dbReference>
<proteinExistence type="predicted"/>
<dbReference type="BioCyc" id="BSUB633149:G1GM8-95-MONOMER"/>
<dbReference type="HOGENOM" id="CLU_1700873_0_0_5"/>
<dbReference type="InParanoid" id="D9QIA6"/>
<keyword evidence="1" id="KW-0732">Signal</keyword>
<feature type="chain" id="PRO_5003126996" evidence="1">
    <location>
        <begin position="21"/>
        <end position="154"/>
    </location>
</feature>
<sequence>MDVKKLAILLALTAPIAACATAPATYAVTNTRVLPDSKDVVWERAVEFFAMNNLSIKTIEKDSGIIAAERMIGSPSRGGMIGTWASCGSELLMLPVAQSVDLNVFVRSVPAGGTSITVNTDFTETRTFDASRTTVNCNSTGVLETSILDSVSGR</sequence>
<organism evidence="2 3">
    <name type="scientific">Brevundimonas subvibrioides (strain ATCC 15264 / DSM 4735 / LMG 14903 / NBRC 16000 / CB 81)</name>
    <name type="common">Caulobacter subvibrioides</name>
    <dbReference type="NCBI Taxonomy" id="633149"/>
    <lineage>
        <taxon>Bacteria</taxon>
        <taxon>Pseudomonadati</taxon>
        <taxon>Pseudomonadota</taxon>
        <taxon>Alphaproteobacteria</taxon>
        <taxon>Caulobacterales</taxon>
        <taxon>Caulobacteraceae</taxon>
        <taxon>Brevundimonas</taxon>
    </lineage>
</organism>
<protein>
    <submittedName>
        <fullName evidence="2">Uncharacterized protein</fullName>
    </submittedName>
</protein>
<evidence type="ECO:0000313" key="2">
    <source>
        <dbReference type="EMBL" id="ADK99408.1"/>
    </source>
</evidence>
<dbReference type="KEGG" id="bsb:Bresu_0094"/>
<name>D9QIA6_BRESC</name>